<dbReference type="Proteomes" id="UP000095544">
    <property type="component" value="Unassembled WGS sequence"/>
</dbReference>
<evidence type="ECO:0000256" key="4">
    <source>
        <dbReference type="ARBA" id="ARBA00023136"/>
    </source>
</evidence>
<evidence type="ECO:0000256" key="5">
    <source>
        <dbReference type="SAM" id="Phobius"/>
    </source>
</evidence>
<feature type="transmembrane region" description="Helical" evidence="5">
    <location>
        <begin position="63"/>
        <end position="81"/>
    </location>
</feature>
<evidence type="ECO:0000313" key="7">
    <source>
        <dbReference type="EMBL" id="CUO25648.1"/>
    </source>
</evidence>
<dbReference type="PANTHER" id="PTHR37422:SF17">
    <property type="entry name" value="O-ANTIGEN LIGASE"/>
    <property type="match status" value="1"/>
</dbReference>
<keyword evidence="4 5" id="KW-0472">Membrane</keyword>
<gene>
    <name evidence="7" type="ORF">ERS852491_01697</name>
</gene>
<accession>A0A174DN72</accession>
<feature type="transmembrane region" description="Helical" evidence="5">
    <location>
        <begin position="117"/>
        <end position="136"/>
    </location>
</feature>
<name>A0A174DN72_9FIRM</name>
<dbReference type="AlphaFoldDB" id="A0A174DN72"/>
<dbReference type="STRING" id="39482.ERS852491_01697"/>
<feature type="transmembrane region" description="Helical" evidence="5">
    <location>
        <begin position="32"/>
        <end position="51"/>
    </location>
</feature>
<evidence type="ECO:0000256" key="2">
    <source>
        <dbReference type="ARBA" id="ARBA00022692"/>
    </source>
</evidence>
<keyword evidence="7" id="KW-0436">Ligase</keyword>
<dbReference type="GO" id="GO:0016874">
    <property type="term" value="F:ligase activity"/>
    <property type="evidence" value="ECO:0007669"/>
    <property type="project" value="UniProtKB-KW"/>
</dbReference>
<feature type="domain" description="O-antigen ligase-related" evidence="6">
    <location>
        <begin position="204"/>
        <end position="355"/>
    </location>
</feature>
<dbReference type="InterPro" id="IPR007016">
    <property type="entry name" value="O-antigen_ligase-rel_domated"/>
</dbReference>
<feature type="transmembrane region" description="Helical" evidence="5">
    <location>
        <begin position="379"/>
        <end position="412"/>
    </location>
</feature>
<dbReference type="Pfam" id="PF04932">
    <property type="entry name" value="Wzy_C"/>
    <property type="match status" value="1"/>
</dbReference>
<feature type="transmembrane region" description="Helical" evidence="5">
    <location>
        <begin position="93"/>
        <end position="110"/>
    </location>
</feature>
<feature type="transmembrane region" description="Helical" evidence="5">
    <location>
        <begin position="176"/>
        <end position="194"/>
    </location>
</feature>
<dbReference type="InterPro" id="IPR051533">
    <property type="entry name" value="WaaL-like"/>
</dbReference>
<feature type="transmembrane region" description="Helical" evidence="5">
    <location>
        <begin position="201"/>
        <end position="234"/>
    </location>
</feature>
<keyword evidence="2 5" id="KW-0812">Transmembrane</keyword>
<dbReference type="GO" id="GO:0016020">
    <property type="term" value="C:membrane"/>
    <property type="evidence" value="ECO:0007669"/>
    <property type="project" value="UniProtKB-SubCell"/>
</dbReference>
<feature type="transmembrane region" description="Helical" evidence="5">
    <location>
        <begin position="249"/>
        <end position="271"/>
    </location>
</feature>
<dbReference type="RefSeq" id="WP_055152555.1">
    <property type="nucleotide sequence ID" value="NZ_CYZU01000012.1"/>
</dbReference>
<evidence type="ECO:0000256" key="3">
    <source>
        <dbReference type="ARBA" id="ARBA00022989"/>
    </source>
</evidence>
<reference evidence="7 8" key="1">
    <citation type="submission" date="2015-09" db="EMBL/GenBank/DDBJ databases">
        <authorList>
            <consortium name="Pathogen Informatics"/>
        </authorList>
    </citation>
    <scope>NUCLEOTIDE SEQUENCE [LARGE SCALE GENOMIC DNA]</scope>
    <source>
        <strain evidence="7 8">2789STDY5834876</strain>
    </source>
</reference>
<dbReference type="PANTHER" id="PTHR37422">
    <property type="entry name" value="TEICHURONIC ACID BIOSYNTHESIS PROTEIN TUAE"/>
    <property type="match status" value="1"/>
</dbReference>
<comment type="subcellular location">
    <subcellularLocation>
        <location evidence="1">Membrane</location>
        <topology evidence="1">Multi-pass membrane protein</topology>
    </subcellularLocation>
</comment>
<organism evidence="7 8">
    <name type="scientific">Faecalicatena contorta</name>
    <dbReference type="NCBI Taxonomy" id="39482"/>
    <lineage>
        <taxon>Bacteria</taxon>
        <taxon>Bacillati</taxon>
        <taxon>Bacillota</taxon>
        <taxon>Clostridia</taxon>
        <taxon>Lachnospirales</taxon>
        <taxon>Lachnospiraceae</taxon>
        <taxon>Faecalicatena</taxon>
    </lineage>
</organism>
<evidence type="ECO:0000259" key="6">
    <source>
        <dbReference type="Pfam" id="PF04932"/>
    </source>
</evidence>
<evidence type="ECO:0000256" key="1">
    <source>
        <dbReference type="ARBA" id="ARBA00004141"/>
    </source>
</evidence>
<keyword evidence="3 5" id="KW-1133">Transmembrane helix</keyword>
<proteinExistence type="predicted"/>
<protein>
    <submittedName>
        <fullName evidence="7">Lipid A core-O-antigen ligase and related enzymes</fullName>
    </submittedName>
</protein>
<sequence>MNLKNDTLLKGYILIVLYSSVLRLILGRWATIIADIFTIILLLHIAFNKGTFKFRIEKKVKKLMICVFIVQLIAIFEIFNSNIQNTLYAIIEYRKSYFQMLALIVSYCIYKQSTLTLNYILKFIGLSSLPIVIYGIKQYFFWGPIDTRFVDMVDSGADTLRYGGHMRSVSIFSGPFHYGTFCVLIFAVMLYLWQIEHKKIYLFYIAFCAYGCYCSITRTNLVCLIAAAIVWYLMYLKSDNSLNSTFKKVLSLFLILLLALVLFLGLFDFTFKNNTLGSLLNSISHMGQDNRFNGRKLTWATALKYIVQNPIVGYGVGAAGDTMASHNVASISINATHSMFYKLAMEVGIIGTFIYAMVFALSSFRIYHSYNYKKRTLFYVLSSCILLNGFVGSTISMFPIMPLYWIFTGILLTQSEVSVKKI</sequence>
<dbReference type="OrthoDB" id="4391260at2"/>
<feature type="transmembrane region" description="Helical" evidence="5">
    <location>
        <begin position="347"/>
        <end position="367"/>
    </location>
</feature>
<dbReference type="EMBL" id="CYZU01000012">
    <property type="protein sequence ID" value="CUO25648.1"/>
    <property type="molecule type" value="Genomic_DNA"/>
</dbReference>
<evidence type="ECO:0000313" key="8">
    <source>
        <dbReference type="Proteomes" id="UP000095544"/>
    </source>
</evidence>